<dbReference type="Proteomes" id="UP001175226">
    <property type="component" value="Unassembled WGS sequence"/>
</dbReference>
<dbReference type="EMBL" id="JAUEPT010000102">
    <property type="protein sequence ID" value="KAK0432021.1"/>
    <property type="molecule type" value="Genomic_DNA"/>
</dbReference>
<accession>A0AA39IWY5</accession>
<name>A0AA39IWY5_9AGAR</name>
<comment type="caution">
    <text evidence="1">The sequence shown here is derived from an EMBL/GenBank/DDBJ whole genome shotgun (WGS) entry which is preliminary data.</text>
</comment>
<reference evidence="1" key="1">
    <citation type="submission" date="2023-06" db="EMBL/GenBank/DDBJ databases">
        <authorList>
            <consortium name="Lawrence Berkeley National Laboratory"/>
            <person name="Ahrendt S."/>
            <person name="Sahu N."/>
            <person name="Indic B."/>
            <person name="Wong-Bajracharya J."/>
            <person name="Merenyi Z."/>
            <person name="Ke H.-M."/>
            <person name="Monk M."/>
            <person name="Kocsube S."/>
            <person name="Drula E."/>
            <person name="Lipzen A."/>
            <person name="Balint B."/>
            <person name="Henrissat B."/>
            <person name="Andreopoulos B."/>
            <person name="Martin F.M."/>
            <person name="Harder C.B."/>
            <person name="Rigling D."/>
            <person name="Ford K.L."/>
            <person name="Foster G.D."/>
            <person name="Pangilinan J."/>
            <person name="Papanicolaou A."/>
            <person name="Barry K."/>
            <person name="LaButti K."/>
            <person name="Viragh M."/>
            <person name="Koriabine M."/>
            <person name="Yan M."/>
            <person name="Riley R."/>
            <person name="Champramary S."/>
            <person name="Plett K.L."/>
            <person name="Tsai I.J."/>
            <person name="Slot J."/>
            <person name="Sipos G."/>
            <person name="Plett J."/>
            <person name="Nagy L.G."/>
            <person name="Grigoriev I.V."/>
        </authorList>
    </citation>
    <scope>NUCLEOTIDE SEQUENCE</scope>
    <source>
        <strain evidence="1">FPL87.14</strain>
    </source>
</reference>
<protein>
    <submittedName>
        <fullName evidence="1">Uncharacterized protein</fullName>
    </submittedName>
</protein>
<organism evidence="1 2">
    <name type="scientific">Armillaria borealis</name>
    <dbReference type="NCBI Taxonomy" id="47425"/>
    <lineage>
        <taxon>Eukaryota</taxon>
        <taxon>Fungi</taxon>
        <taxon>Dikarya</taxon>
        <taxon>Basidiomycota</taxon>
        <taxon>Agaricomycotina</taxon>
        <taxon>Agaricomycetes</taxon>
        <taxon>Agaricomycetidae</taxon>
        <taxon>Agaricales</taxon>
        <taxon>Marasmiineae</taxon>
        <taxon>Physalacriaceae</taxon>
        <taxon>Armillaria</taxon>
    </lineage>
</organism>
<proteinExistence type="predicted"/>
<gene>
    <name evidence="1" type="ORF">EV421DRAFT_125155</name>
</gene>
<keyword evidence="2" id="KW-1185">Reference proteome</keyword>
<dbReference type="AlphaFoldDB" id="A0AA39IWY5"/>
<sequence length="87" mass="9666">MHIGRSRARVVASFLVPLVFFPVYMKTALQLISGEVAFNTGDGWTASLGVWSTQMMPRRYNLGGGQDWGRVWEGQDSALCYDSIHNG</sequence>
<evidence type="ECO:0000313" key="1">
    <source>
        <dbReference type="EMBL" id="KAK0432021.1"/>
    </source>
</evidence>
<evidence type="ECO:0000313" key="2">
    <source>
        <dbReference type="Proteomes" id="UP001175226"/>
    </source>
</evidence>